<dbReference type="Gene3D" id="1.10.287.130">
    <property type="match status" value="1"/>
</dbReference>
<dbReference type="KEGG" id="sari:H5J25_04155"/>
<dbReference type="SUPFAM" id="SSF47384">
    <property type="entry name" value="Homodimeric domain of signal transducing histidine kinase"/>
    <property type="match status" value="1"/>
</dbReference>
<dbReference type="InterPro" id="IPR003594">
    <property type="entry name" value="HATPase_dom"/>
</dbReference>
<keyword evidence="5" id="KW-0812">Transmembrane</keyword>
<feature type="modified residue" description="4-aspartylphosphate" evidence="4">
    <location>
        <position position="552"/>
    </location>
</feature>
<dbReference type="CDD" id="cd16919">
    <property type="entry name" value="HATPase_CckA-like"/>
    <property type="match status" value="1"/>
</dbReference>
<reference evidence="9" key="1">
    <citation type="submission" date="2020-09" db="EMBL/GenBank/DDBJ databases">
        <title>Sphingomonas sp., a new species isolated from pork steak.</title>
        <authorList>
            <person name="Heidler von Heilborn D."/>
        </authorList>
    </citation>
    <scope>NUCLEOTIDE SEQUENCE [LARGE SCALE GENOMIC DNA]</scope>
</reference>
<evidence type="ECO:0000313" key="9">
    <source>
        <dbReference type="Proteomes" id="UP000595894"/>
    </source>
</evidence>
<feature type="domain" description="Response regulatory" evidence="7">
    <location>
        <begin position="502"/>
        <end position="617"/>
    </location>
</feature>
<dbReference type="InterPro" id="IPR036890">
    <property type="entry name" value="HATPase_C_sf"/>
</dbReference>
<dbReference type="EMBL" id="CP061035">
    <property type="protein sequence ID" value="QQV77949.1"/>
    <property type="molecule type" value="Genomic_DNA"/>
</dbReference>
<dbReference type="Gene3D" id="3.40.50.2300">
    <property type="match status" value="1"/>
</dbReference>
<comment type="catalytic activity">
    <reaction evidence="1">
        <text>ATP + protein L-histidine = ADP + protein N-phospho-L-histidine.</text>
        <dbReference type="EC" id="2.7.13.3"/>
    </reaction>
</comment>
<accession>A0A974S4X5</accession>
<dbReference type="Pfam" id="PF00072">
    <property type="entry name" value="Response_reg"/>
    <property type="match status" value="1"/>
</dbReference>
<dbReference type="InterPro" id="IPR007891">
    <property type="entry name" value="CHASE3"/>
</dbReference>
<proteinExistence type="predicted"/>
<keyword evidence="9" id="KW-1185">Reference proteome</keyword>
<dbReference type="Pfam" id="PF00512">
    <property type="entry name" value="HisKA"/>
    <property type="match status" value="1"/>
</dbReference>
<dbReference type="GO" id="GO:0000155">
    <property type="term" value="F:phosphorelay sensor kinase activity"/>
    <property type="evidence" value="ECO:0007669"/>
    <property type="project" value="InterPro"/>
</dbReference>
<dbReference type="SUPFAM" id="SSF55874">
    <property type="entry name" value="ATPase domain of HSP90 chaperone/DNA topoisomerase II/histidine kinase"/>
    <property type="match status" value="1"/>
</dbReference>
<feature type="transmembrane region" description="Helical" evidence="5">
    <location>
        <begin position="181"/>
        <end position="201"/>
    </location>
</feature>
<dbReference type="InterPro" id="IPR005467">
    <property type="entry name" value="His_kinase_dom"/>
</dbReference>
<evidence type="ECO:0000256" key="3">
    <source>
        <dbReference type="ARBA" id="ARBA00022553"/>
    </source>
</evidence>
<dbReference type="PANTHER" id="PTHR43065">
    <property type="entry name" value="SENSOR HISTIDINE KINASE"/>
    <property type="match status" value="1"/>
</dbReference>
<evidence type="ECO:0000313" key="8">
    <source>
        <dbReference type="EMBL" id="QQV77949.1"/>
    </source>
</evidence>
<sequence>MHMSLRYRSLLPLIIGFALLALTGLGSLWLADRQERSFEAVRHTLEVQKRLGMILSRFQDAETGQRGYLLTGQIAYLEPYEAALAGLGKEFIALDAAIADNPEQLARAKTLNAVSNQRQDILRATIERYRLGDARGAIAIVREGSGKRMMDRLRSVVAAMDRKEQRLLAARGAAADRQARLVKLALLASGIAIVLLALLAIRDARKRLHEAIVARDELGIANERLKSEVAERTSAEGQVRQMQKMESIGQLTGGIAHDFNNMLAIVIGSLDMAQRRFDEAPAKAKAYIDNAIDGARRAAQLTARLLAFSRQQPLEPRAIDTNKLVGGMSELLRRTIGEHIAIETVLAGGLWPAFIDAGQLENAVLNLCVNARDAMPDGGKLTLETNNTHLDERYAAEHDEVTAGQYVVLCITDTGTGMPPHVIERAFDPFYTTKGVGKGTGLGLSQVFGFVKQSGGHIKIYSEPDQGTTVKLYMPRHFGAASTLSDARAGTVEIPRARDGEIVLVVEDEERVRHMSVDALRSLGYTVVQASDGMQALAVLAIQPRVDLLFSDIVMPGMNGRELADTAREQRSTLKVLFTTGYTRNAVVHNGVLDPGVAFISKPFGIDQLAVKVRQVLDGEGDNRRD</sequence>
<dbReference type="InterPro" id="IPR011006">
    <property type="entry name" value="CheY-like_superfamily"/>
</dbReference>
<dbReference type="SUPFAM" id="SSF52172">
    <property type="entry name" value="CheY-like"/>
    <property type="match status" value="1"/>
</dbReference>
<dbReference type="PROSITE" id="PS50110">
    <property type="entry name" value="RESPONSE_REGULATORY"/>
    <property type="match status" value="1"/>
</dbReference>
<keyword evidence="5" id="KW-1133">Transmembrane helix</keyword>
<dbReference type="Proteomes" id="UP000595894">
    <property type="component" value="Chromosome"/>
</dbReference>
<dbReference type="SMART" id="SM00448">
    <property type="entry name" value="REC"/>
    <property type="match status" value="1"/>
</dbReference>
<dbReference type="InterPro" id="IPR036097">
    <property type="entry name" value="HisK_dim/P_sf"/>
</dbReference>
<dbReference type="PANTHER" id="PTHR43065:SF49">
    <property type="entry name" value="HISTIDINE KINASE"/>
    <property type="match status" value="1"/>
</dbReference>
<gene>
    <name evidence="8" type="ORF">H5J25_04155</name>
</gene>
<keyword evidence="5" id="KW-0472">Membrane</keyword>
<dbReference type="Pfam" id="PF05227">
    <property type="entry name" value="CHASE3"/>
    <property type="match status" value="1"/>
</dbReference>
<dbReference type="EC" id="2.7.13.3" evidence="2"/>
<dbReference type="AlphaFoldDB" id="A0A974S4X5"/>
<dbReference type="InterPro" id="IPR003661">
    <property type="entry name" value="HisK_dim/P_dom"/>
</dbReference>
<evidence type="ECO:0000259" key="6">
    <source>
        <dbReference type="PROSITE" id="PS50109"/>
    </source>
</evidence>
<dbReference type="PRINTS" id="PR00344">
    <property type="entry name" value="BCTRLSENSOR"/>
</dbReference>
<protein>
    <recommendedName>
        <fullName evidence="2">histidine kinase</fullName>
        <ecNumber evidence="2">2.7.13.3</ecNumber>
    </recommendedName>
</protein>
<keyword evidence="3 4" id="KW-0597">Phosphoprotein</keyword>
<feature type="domain" description="Histidine kinase" evidence="6">
    <location>
        <begin position="254"/>
        <end position="478"/>
    </location>
</feature>
<evidence type="ECO:0000256" key="2">
    <source>
        <dbReference type="ARBA" id="ARBA00012438"/>
    </source>
</evidence>
<dbReference type="CDD" id="cd19410">
    <property type="entry name" value="HK9-like_sensor"/>
    <property type="match status" value="1"/>
</dbReference>
<evidence type="ECO:0000259" key="7">
    <source>
        <dbReference type="PROSITE" id="PS50110"/>
    </source>
</evidence>
<evidence type="ECO:0000256" key="4">
    <source>
        <dbReference type="PROSITE-ProRule" id="PRU00169"/>
    </source>
</evidence>
<evidence type="ECO:0000256" key="5">
    <source>
        <dbReference type="SAM" id="Phobius"/>
    </source>
</evidence>
<name>A0A974S4X5_9SPHN</name>
<dbReference type="Pfam" id="PF02518">
    <property type="entry name" value="HATPase_c"/>
    <property type="match status" value="1"/>
</dbReference>
<dbReference type="InterPro" id="IPR001789">
    <property type="entry name" value="Sig_transdc_resp-reg_receiver"/>
</dbReference>
<dbReference type="PROSITE" id="PS50109">
    <property type="entry name" value="HIS_KIN"/>
    <property type="match status" value="1"/>
</dbReference>
<dbReference type="SMART" id="SM00388">
    <property type="entry name" value="HisKA"/>
    <property type="match status" value="1"/>
</dbReference>
<evidence type="ECO:0000256" key="1">
    <source>
        <dbReference type="ARBA" id="ARBA00000085"/>
    </source>
</evidence>
<dbReference type="InterPro" id="IPR004358">
    <property type="entry name" value="Sig_transdc_His_kin-like_C"/>
</dbReference>
<dbReference type="SMART" id="SM00387">
    <property type="entry name" value="HATPase_c"/>
    <property type="match status" value="1"/>
</dbReference>
<organism evidence="8 9">
    <name type="scientific">Sphingomonas aliaeris</name>
    <dbReference type="NCBI Taxonomy" id="2759526"/>
    <lineage>
        <taxon>Bacteria</taxon>
        <taxon>Pseudomonadati</taxon>
        <taxon>Pseudomonadota</taxon>
        <taxon>Alphaproteobacteria</taxon>
        <taxon>Sphingomonadales</taxon>
        <taxon>Sphingomonadaceae</taxon>
        <taxon>Sphingomonas</taxon>
    </lineage>
</organism>
<dbReference type="Gene3D" id="3.30.565.10">
    <property type="entry name" value="Histidine kinase-like ATPase, C-terminal domain"/>
    <property type="match status" value="1"/>
</dbReference>